<dbReference type="InterPro" id="IPR027417">
    <property type="entry name" value="P-loop_NTPase"/>
</dbReference>
<evidence type="ECO:0000256" key="3">
    <source>
        <dbReference type="ARBA" id="ARBA00022614"/>
    </source>
</evidence>
<dbReference type="STRING" id="4081.A0A3Q7IRM4"/>
<dbReference type="Gene3D" id="3.40.50.10140">
    <property type="entry name" value="Toll/interleukin-1 receptor homology (TIR) domain"/>
    <property type="match status" value="1"/>
</dbReference>
<evidence type="ECO:0000256" key="1">
    <source>
        <dbReference type="ARBA" id="ARBA00004170"/>
    </source>
</evidence>
<accession>A0A3Q7IRM4</accession>
<dbReference type="InterPro" id="IPR000157">
    <property type="entry name" value="TIR_dom"/>
</dbReference>
<dbReference type="GO" id="GO:0005524">
    <property type="term" value="F:ATP binding"/>
    <property type="evidence" value="ECO:0007669"/>
    <property type="project" value="UniProtKB-KW"/>
</dbReference>
<dbReference type="RefSeq" id="XP_069147586.1">
    <property type="nucleotide sequence ID" value="XM_069291485.1"/>
</dbReference>
<evidence type="ECO:0000256" key="6">
    <source>
        <dbReference type="ARBA" id="ARBA00022821"/>
    </source>
</evidence>
<dbReference type="InterPro" id="IPR001611">
    <property type="entry name" value="Leu-rich_rpt"/>
</dbReference>
<evidence type="ECO:0000256" key="7">
    <source>
        <dbReference type="ARBA" id="ARBA00023027"/>
    </source>
</evidence>
<dbReference type="SUPFAM" id="SSF52540">
    <property type="entry name" value="P-loop containing nucleoside triphosphate hydrolases"/>
    <property type="match status" value="1"/>
</dbReference>
<evidence type="ECO:0000256" key="10">
    <source>
        <dbReference type="ARBA" id="ARBA00047304"/>
    </source>
</evidence>
<dbReference type="RefSeq" id="XP_069147587.1">
    <property type="nucleotide sequence ID" value="XM_069291486.1"/>
</dbReference>
<dbReference type="InterPro" id="IPR058192">
    <property type="entry name" value="WHD_ROQ1-like"/>
</dbReference>
<keyword evidence="8" id="KW-0175">Coiled coil</keyword>
<dbReference type="Gene3D" id="1.10.8.430">
    <property type="entry name" value="Helical domain of apoptotic protease-activating factors"/>
    <property type="match status" value="1"/>
</dbReference>
<dbReference type="InterPro" id="IPR044974">
    <property type="entry name" value="Disease_R_plants"/>
</dbReference>
<dbReference type="InterPro" id="IPR003591">
    <property type="entry name" value="Leu-rich_rpt_typical-subtyp"/>
</dbReference>
<evidence type="ECO:0000256" key="5">
    <source>
        <dbReference type="ARBA" id="ARBA00022801"/>
    </source>
</evidence>
<dbReference type="InterPro" id="IPR002182">
    <property type="entry name" value="NB-ARC"/>
</dbReference>
<dbReference type="PROSITE" id="PS50104">
    <property type="entry name" value="TIR"/>
    <property type="match status" value="1"/>
</dbReference>
<keyword evidence="9" id="KW-0472">Membrane</keyword>
<feature type="domain" description="TIR" evidence="11">
    <location>
        <begin position="17"/>
        <end position="188"/>
    </location>
</feature>
<dbReference type="SMART" id="SM00369">
    <property type="entry name" value="LRR_TYP"/>
    <property type="match status" value="3"/>
</dbReference>
<keyword evidence="6" id="KW-0611">Plant defense</keyword>
<dbReference type="Pfam" id="PF01582">
    <property type="entry name" value="TIR"/>
    <property type="match status" value="1"/>
</dbReference>
<dbReference type="FunCoup" id="A0A3Q7IRM4">
    <property type="interactions" value="238"/>
</dbReference>
<sequence length="1171" mass="133393">MASSSSFASNSQYCPRWKYDVFLSFRGEDTRKTFTGHLYEGLKNRGIFTFQDDKRLEHGDSIPKELLKAIKDSQVALVVFSRNYATSRWCLNELEKIMECKEEKNGQIVVPIFYDVDPSHVRYQSESFAEAFVKHEVRYKGDGDEGMQKVQGWRNALTAAADLKGYDIRDGIEAEYIQQIVDHISSKLCKSAYSLSSLQDVVGINAHLEKLESLLQIEVNDVRIVGIWGIGGVGKTTIAKAIFDTLSCQFKASCFLADVKENANYNQLHSLQNSLLSELLRKKDDYVNNKYDGKYMIQSRLCSMKVLIVLDDIDHGDHLEYLAGDVGWFGNGSRIVVTTRNKHLIEKDDPIYEVSTLCDQEAIQLFNRHAFRKEIPDERFMKFSLEVVNHAKGLPLALKVWGSLLHNKGLTQWTRTVDQIKKNSSLEIVKKLKVSYDGLELEEQKIFLDIACLLRGKRKKLVMQILESCGFGAEHGLDVLIDKSLVFISKNNEIEMHDLIQDMGRYVVKMQKDSGEQSRLWDVEDFEEVMVNNTGTKAMEAIWTYHVKKLCFTKKAMKNMKRLRLLSIFGFQACADSIEYLPNNLRWFVCRCYPWESLLENFEPKKLVYLDLQSSSLRQLWTGAKHLPSLRELDLSYSKSLIGTPDFTGMPNLEYLYLLKCKNLEEVHHSVGSCRKLIHLCLTCCKRLKRFPCVNVESIERLYLDECYSLEKFPEILGRMKSELEIKINWSGLREIPSSIIQQYSCRLTKLTLSSMQNLVALPSSICKLKGLVKLIVSCSKLESLPEEIGDLENLEELDASYTLISRPPSSIICLNKLKLLTFSKKNLQYGVSFVFPEVNEGLHSLEDLDLRYCNLIDGGLPEDIGCLSSLKKLYLNGNNFEYLPHSIAQLSALQSLDLSDCYRLKEFPGFMGMLNLNTLKLNGCNLIDGGLPEDIGCLSSLKELNLSGNSFEYLPRSIAQLGALRSLDLSDCKRLTQLPEFPQQLHTVDADWSNDWICNSLFQTISLLQHDISASDSLSLRVFMSWGKNIPRWFHHQENGFSISLKLPEDWYVSNNFLGFAVCYSGILVNAEAHLICYDGRLVTRIIQKIALFNHSECPAGSAIHFFLVPLAGLWDTSKANGRTPNDYGRIRLYSPGERKMFGLRLLYKDEPKIEASCSSSQKNGEPTPR</sequence>
<dbReference type="InParanoid" id="A0A3Q7IRM4"/>
<dbReference type="EnsemblPlants" id="Solyc11g011350.2.1">
    <property type="protein sequence ID" value="Solyc11g011350.2.1"/>
    <property type="gene ID" value="Solyc11g011350.2"/>
</dbReference>
<dbReference type="Pfam" id="PF20160">
    <property type="entry name" value="C-JID"/>
    <property type="match status" value="1"/>
</dbReference>
<dbReference type="Gramene" id="Solyc11g011350.2.1">
    <property type="protein sequence ID" value="Solyc11g011350.2.1"/>
    <property type="gene ID" value="Solyc11g011350.2"/>
</dbReference>
<keyword evidence="7" id="KW-0520">NAD</keyword>
<dbReference type="Proteomes" id="UP000004994">
    <property type="component" value="Chromosome 11"/>
</dbReference>
<dbReference type="InterPro" id="IPR035897">
    <property type="entry name" value="Toll_tir_struct_dom_sf"/>
</dbReference>
<dbReference type="Gene3D" id="3.40.50.300">
    <property type="entry name" value="P-loop containing nucleotide triphosphate hydrolases"/>
    <property type="match status" value="1"/>
</dbReference>
<proteinExistence type="predicted"/>
<dbReference type="PANTHER" id="PTHR11017:SF493">
    <property type="entry name" value="ADP-RIBOSYL CYCLASE_CYCLIC ADP-RIBOSE HYDROLASE"/>
    <property type="match status" value="1"/>
</dbReference>
<dbReference type="RefSeq" id="XP_069147588.1">
    <property type="nucleotide sequence ID" value="XM_069291487.1"/>
</dbReference>
<dbReference type="GO" id="GO:0007165">
    <property type="term" value="P:signal transduction"/>
    <property type="evidence" value="ECO:0007669"/>
    <property type="project" value="InterPro"/>
</dbReference>
<dbReference type="GO" id="GO:0051707">
    <property type="term" value="P:response to other organism"/>
    <property type="evidence" value="ECO:0007669"/>
    <property type="project" value="UniProtKB-ARBA"/>
</dbReference>
<dbReference type="PaxDb" id="4081-Solyc11g011350.1.1"/>
<reference evidence="12" key="1">
    <citation type="journal article" date="2012" name="Nature">
        <title>The tomato genome sequence provides insights into fleshy fruit evolution.</title>
        <authorList>
            <consortium name="Tomato Genome Consortium"/>
        </authorList>
    </citation>
    <scope>NUCLEOTIDE SEQUENCE [LARGE SCALE GENOMIC DNA]</scope>
    <source>
        <strain evidence="12">cv. Heinz 1706</strain>
    </source>
</reference>
<keyword evidence="5" id="KW-0378">Hydrolase</keyword>
<dbReference type="SUPFAM" id="SSF46785">
    <property type="entry name" value="Winged helix' DNA-binding domain"/>
    <property type="match status" value="1"/>
</dbReference>
<dbReference type="SUPFAM" id="SSF52200">
    <property type="entry name" value="Toll/Interleukin receptor TIR domain"/>
    <property type="match status" value="1"/>
</dbReference>
<keyword evidence="3" id="KW-0433">Leucine-rich repeat</keyword>
<comment type="subcellular location">
    <subcellularLocation>
        <location evidence="1">Membrane</location>
        <topology evidence="1">Peripheral membrane protein</topology>
    </subcellularLocation>
</comment>
<evidence type="ECO:0000256" key="4">
    <source>
        <dbReference type="ARBA" id="ARBA00022737"/>
    </source>
</evidence>
<dbReference type="PRINTS" id="PR00364">
    <property type="entry name" value="DISEASERSIST"/>
</dbReference>
<dbReference type="OMA" id="EAHLICY"/>
<dbReference type="GO" id="GO:0006952">
    <property type="term" value="P:defense response"/>
    <property type="evidence" value="ECO:0007669"/>
    <property type="project" value="UniProtKB-KW"/>
</dbReference>
<dbReference type="PANTHER" id="PTHR11017">
    <property type="entry name" value="LEUCINE-RICH REPEAT-CONTAINING PROTEIN"/>
    <property type="match status" value="1"/>
</dbReference>
<dbReference type="InterPro" id="IPR032675">
    <property type="entry name" value="LRR_dom_sf"/>
</dbReference>
<evidence type="ECO:0000256" key="9">
    <source>
        <dbReference type="ARBA" id="ARBA00023136"/>
    </source>
</evidence>
<dbReference type="GO" id="GO:0043531">
    <property type="term" value="F:ADP binding"/>
    <property type="evidence" value="ECO:0007669"/>
    <property type="project" value="InterPro"/>
</dbReference>
<dbReference type="Gene3D" id="3.80.10.10">
    <property type="entry name" value="Ribonuclease Inhibitor"/>
    <property type="match status" value="3"/>
</dbReference>
<keyword evidence="13" id="KW-1185">Reference proteome</keyword>
<dbReference type="SUPFAM" id="SSF52058">
    <property type="entry name" value="L domain-like"/>
    <property type="match status" value="1"/>
</dbReference>
<dbReference type="GO" id="GO:0016020">
    <property type="term" value="C:membrane"/>
    <property type="evidence" value="ECO:0007669"/>
    <property type="project" value="UniProtKB-SubCell"/>
</dbReference>
<dbReference type="InterPro" id="IPR045344">
    <property type="entry name" value="C-JID"/>
</dbReference>
<dbReference type="SMART" id="SM00255">
    <property type="entry name" value="TIR"/>
    <property type="match status" value="1"/>
</dbReference>
<dbReference type="AlphaFoldDB" id="A0A3Q7IRM4"/>
<dbReference type="Pfam" id="PF00931">
    <property type="entry name" value="NB-ARC"/>
    <property type="match status" value="1"/>
</dbReference>
<evidence type="ECO:0000256" key="2">
    <source>
        <dbReference type="ARBA" id="ARBA00011982"/>
    </source>
</evidence>
<dbReference type="SUPFAM" id="SSF52047">
    <property type="entry name" value="RNI-like"/>
    <property type="match status" value="1"/>
</dbReference>
<dbReference type="Pfam" id="PF23282">
    <property type="entry name" value="WHD_ROQ1"/>
    <property type="match status" value="1"/>
</dbReference>
<gene>
    <name evidence="12" type="primary">LOC101267766</name>
</gene>
<organism evidence="12">
    <name type="scientific">Solanum lycopersicum</name>
    <name type="common">Tomato</name>
    <name type="synonym">Lycopersicon esculentum</name>
    <dbReference type="NCBI Taxonomy" id="4081"/>
    <lineage>
        <taxon>Eukaryota</taxon>
        <taxon>Viridiplantae</taxon>
        <taxon>Streptophyta</taxon>
        <taxon>Embryophyta</taxon>
        <taxon>Tracheophyta</taxon>
        <taxon>Spermatophyta</taxon>
        <taxon>Magnoliopsida</taxon>
        <taxon>eudicotyledons</taxon>
        <taxon>Gunneridae</taxon>
        <taxon>Pentapetalae</taxon>
        <taxon>asterids</taxon>
        <taxon>lamiids</taxon>
        <taxon>Solanales</taxon>
        <taxon>Solanaceae</taxon>
        <taxon>Solanoideae</taxon>
        <taxon>Solaneae</taxon>
        <taxon>Solanum</taxon>
        <taxon>Solanum subgen. Lycopersicon</taxon>
    </lineage>
</organism>
<comment type="catalytic activity">
    <reaction evidence="10">
        <text>NAD(+) + H2O = ADP-D-ribose + nicotinamide + H(+)</text>
        <dbReference type="Rhea" id="RHEA:16301"/>
        <dbReference type="ChEBI" id="CHEBI:15377"/>
        <dbReference type="ChEBI" id="CHEBI:15378"/>
        <dbReference type="ChEBI" id="CHEBI:17154"/>
        <dbReference type="ChEBI" id="CHEBI:57540"/>
        <dbReference type="ChEBI" id="CHEBI:57967"/>
        <dbReference type="EC" id="3.2.2.6"/>
    </reaction>
    <physiologicalReaction direction="left-to-right" evidence="10">
        <dbReference type="Rhea" id="RHEA:16302"/>
    </physiologicalReaction>
</comment>
<dbReference type="Pfam" id="PF00560">
    <property type="entry name" value="LRR_1"/>
    <property type="match status" value="3"/>
</dbReference>
<dbReference type="GO" id="GO:0061809">
    <property type="term" value="F:NAD+ nucleosidase activity, cyclic ADP-ribose generating"/>
    <property type="evidence" value="ECO:0007669"/>
    <property type="project" value="UniProtKB-EC"/>
</dbReference>
<reference evidence="12" key="2">
    <citation type="submission" date="2019-01" db="UniProtKB">
        <authorList>
            <consortium name="EnsemblPlants"/>
        </authorList>
    </citation>
    <scope>IDENTIFICATION</scope>
    <source>
        <strain evidence="12">cv. Heinz 1706</strain>
    </source>
</reference>
<dbReference type="FunFam" id="3.40.50.10140:FF:000007">
    <property type="entry name" value="Disease resistance protein (TIR-NBS-LRR class)"/>
    <property type="match status" value="1"/>
</dbReference>
<dbReference type="RefSeq" id="XP_069147585.1">
    <property type="nucleotide sequence ID" value="XM_069291484.1"/>
</dbReference>
<keyword evidence="4" id="KW-0677">Repeat</keyword>
<evidence type="ECO:0000259" key="11">
    <source>
        <dbReference type="PROSITE" id="PS50104"/>
    </source>
</evidence>
<name>A0A3Q7IRM4_SOLLC</name>
<dbReference type="EC" id="3.2.2.6" evidence="2"/>
<evidence type="ECO:0000256" key="8">
    <source>
        <dbReference type="ARBA" id="ARBA00023054"/>
    </source>
</evidence>
<dbReference type="InterPro" id="IPR036390">
    <property type="entry name" value="WH_DNA-bd_sf"/>
</dbReference>
<dbReference type="InterPro" id="IPR042197">
    <property type="entry name" value="Apaf_helical"/>
</dbReference>
<dbReference type="GeneID" id="101267766"/>
<evidence type="ECO:0000313" key="12">
    <source>
        <dbReference type="EnsemblPlants" id="Solyc11g011350.2.1"/>
    </source>
</evidence>
<evidence type="ECO:0000313" key="13">
    <source>
        <dbReference type="Proteomes" id="UP000004994"/>
    </source>
</evidence>
<protein>
    <recommendedName>
        <fullName evidence="2">ADP-ribosyl cyclase/cyclic ADP-ribose hydrolase</fullName>
        <ecNumber evidence="2">3.2.2.6</ecNumber>
    </recommendedName>
</protein>